<dbReference type="Gene3D" id="2.40.30.10">
    <property type="entry name" value="Translation factors"/>
    <property type="match status" value="1"/>
</dbReference>
<dbReference type="Proteomes" id="UP000805841">
    <property type="component" value="Unassembled WGS sequence"/>
</dbReference>
<dbReference type="InterPro" id="IPR012675">
    <property type="entry name" value="Beta-grasp_dom_sf"/>
</dbReference>
<dbReference type="CDD" id="cd02781">
    <property type="entry name" value="MopB_CT_Acetylene-hydratase"/>
    <property type="match status" value="1"/>
</dbReference>
<dbReference type="Gene3D" id="2.20.25.90">
    <property type="entry name" value="ADC-like domains"/>
    <property type="match status" value="1"/>
</dbReference>
<dbReference type="PROSITE" id="PS51384">
    <property type="entry name" value="FAD_FR"/>
    <property type="match status" value="1"/>
</dbReference>
<evidence type="ECO:0000313" key="8">
    <source>
        <dbReference type="EMBL" id="MBD1598330.1"/>
    </source>
</evidence>
<dbReference type="InterPro" id="IPR036010">
    <property type="entry name" value="2Fe-2S_ferredoxin-like_sf"/>
</dbReference>
<dbReference type="PANTHER" id="PTHR43742">
    <property type="entry name" value="TRIMETHYLAMINE-N-OXIDE REDUCTASE"/>
    <property type="match status" value="1"/>
</dbReference>
<evidence type="ECO:0000256" key="3">
    <source>
        <dbReference type="ARBA" id="ARBA00023004"/>
    </source>
</evidence>
<evidence type="ECO:0000259" key="7">
    <source>
        <dbReference type="PROSITE" id="PS51669"/>
    </source>
</evidence>
<dbReference type="InterPro" id="IPR050612">
    <property type="entry name" value="Prok_Mopterin_Oxidored"/>
</dbReference>
<dbReference type="InterPro" id="IPR037949">
    <property type="entry name" value="MopB_CT_Acetylene-hydratase"/>
</dbReference>
<reference evidence="8 9" key="1">
    <citation type="journal article" date="2020" name="Insects">
        <title>Bacteria Belonging to Pseudomonas typographi sp. nov. from the Bark Beetle Ips typographus Have Genomic Potential to Aid in the Host Ecology.</title>
        <authorList>
            <person name="Peral-Aranega E."/>
            <person name="Saati-Santamaria Z."/>
            <person name="Kolarik M."/>
            <person name="Rivas R."/>
            <person name="Garcia-Fraile P."/>
        </authorList>
    </citation>
    <scope>NUCLEOTIDE SEQUENCE [LARGE SCALE GENOMIC DNA]</scope>
    <source>
        <strain evidence="8 9">CA3A</strain>
    </source>
</reference>
<accession>A0ABR7YYS4</accession>
<dbReference type="InterPro" id="IPR001709">
    <property type="entry name" value="Flavoprot_Pyr_Nucl_cyt_Rdtase"/>
</dbReference>
<dbReference type="Gene3D" id="3.40.50.12440">
    <property type="match status" value="1"/>
</dbReference>
<dbReference type="SUPFAM" id="SSF63380">
    <property type="entry name" value="Riboflavin synthase domain-like"/>
    <property type="match status" value="1"/>
</dbReference>
<dbReference type="RefSeq" id="WP_190418559.1">
    <property type="nucleotide sequence ID" value="NZ_JAAOCA010000006.1"/>
</dbReference>
<dbReference type="Pfam" id="PF01568">
    <property type="entry name" value="Molydop_binding"/>
    <property type="match status" value="1"/>
</dbReference>
<dbReference type="InterPro" id="IPR009010">
    <property type="entry name" value="Asp_de-COase-like_dom_sf"/>
</dbReference>
<dbReference type="InterPro" id="IPR006963">
    <property type="entry name" value="Mopterin_OxRdtase_4Fe-4S_dom"/>
</dbReference>
<gene>
    <name evidence="8" type="ORF">HAQ05_06375</name>
</gene>
<dbReference type="PRINTS" id="PR00371">
    <property type="entry name" value="FPNCR"/>
</dbReference>
<comment type="caution">
    <text evidence="8">The sequence shown here is derived from an EMBL/GenBank/DDBJ whole genome shotgun (WGS) entry which is preliminary data.</text>
</comment>
<dbReference type="CDD" id="cd00207">
    <property type="entry name" value="fer2"/>
    <property type="match status" value="1"/>
</dbReference>
<name>A0ABR7YYS4_9PSED</name>
<dbReference type="SUPFAM" id="SSF52343">
    <property type="entry name" value="Ferredoxin reductase-like, C-terminal NADP-linked domain"/>
    <property type="match status" value="1"/>
</dbReference>
<feature type="domain" description="FAD-binding FR-type" evidence="6">
    <location>
        <begin position="790"/>
        <end position="905"/>
    </location>
</feature>
<dbReference type="SUPFAM" id="SSF53706">
    <property type="entry name" value="Formate dehydrogenase/DMSO reductase, domains 1-3"/>
    <property type="match status" value="1"/>
</dbReference>
<comment type="similarity">
    <text evidence="1">Belongs to the prokaryotic molybdopterin-containing oxidoreductase family.</text>
</comment>
<dbReference type="Pfam" id="PF00384">
    <property type="entry name" value="Molybdopterin"/>
    <property type="match status" value="1"/>
</dbReference>
<dbReference type="Gene3D" id="3.10.20.30">
    <property type="match status" value="1"/>
</dbReference>
<protein>
    <submittedName>
        <fullName evidence="8">Molybdopterin-dependent oxidoreductase</fullName>
    </submittedName>
</protein>
<dbReference type="SUPFAM" id="SSF50692">
    <property type="entry name" value="ADC-like"/>
    <property type="match status" value="1"/>
</dbReference>
<dbReference type="Gene3D" id="3.40.50.80">
    <property type="entry name" value="Nucleotide-binding domain of ferredoxin-NADP reductase (FNR) module"/>
    <property type="match status" value="1"/>
</dbReference>
<sequence length="1135" mass="123656">MTHPSSHDKPGYCTLCRSRCGTLNRVENGRLIAVQPNPSHPTGKAMCLKGKAAPELVYSADRVLQPMRRTTPKHHPDPGWEVISWEQALDEVARRLIDARQTHGAESVGFAVTTPSGTPLSDSIDWIERFIRLYGSPNTCYATEICNWHKDHAHAFTFGCGMPTADYRNAEVILLWGHNPSNTWLAQAEAIGAGTQAGARLIVVDPRETSLAAQADSWLRVKPGADLALAMGLANQLIQRGGYDEAFIRHYSNGPLLVREDTGLLLRTADLGLEGDDYLLWHAGHPCLSASATPAQLDQAELHAPVQVRGRDGQRLPCLPAFAAYAKACAAYTAERVEQLAWVAPAQLEQAASVLASAKRVAFHAWSGVGQQENASQTDRAMACLYALTGSFDRRGGNRQYRKPPFNPVSHFDLLAPTQRAKALGLGERPLGPPSQGWVTARDLYRAIVHEQPYAIRTLVAFGTNLLVSQPDTHLGRQALEKLDFYVHCDLFESPSARYADLFLPVNTPWEREGLRIGFEISEQAEQWVQLRQQMVPAQGQSKSDCELVFALAERLGLSEQFFGGSLERGWDYMLQPMGLSVAKLRGHPEGIAVPTQNTERAFSQRPRGQAFNTPSGLVELYSERLLRHGYAPLPQPLAGQEDAALDAAYPLLLSSAKNGYFCHSQHRSLASLRKKALDPVLEVSAQLARKAGIAAGDWVLLSTPSGQARFSARITPSLHPAVVVGEYGWWQRCEALGQAELAVDNQGSNFNGLINDVRQDPISGSSPLRAYRCRVIRDPAQPVQLRRWAGLRGFTVTALEREACDVIAVHFEAEDGGQVPDFQPGQHITLQVQTARGPLLRSYSLTGPARLPNRRGYSIAVRHAAGLDAEGRPVQGLMSSFLHRGLALGDRVEARMPAGTFILPTQGQRPLLMVAAGIGITPFLNLLESLPAKRAAPPILLLYGNRDGASHAFKARIRALASSLPAVQVINLYSQPRPEDVAGVDYHLCGRVGFEQVPKALLKRRPLVYLCGPQAMMAHFTEGLISAGVPRLDIQQEAFRSPQVASITPGQAFDVTFARSGITRTWTSADGPLLNFAERLGLSLPSGCRVGQCESCAVRVAHGQVAHLHGEEPDSDDTCLACQAIPTSALTLDA</sequence>
<feature type="domain" description="2Fe-2S ferredoxin-type" evidence="5">
    <location>
        <begin position="1054"/>
        <end position="1135"/>
    </location>
</feature>
<dbReference type="Gene3D" id="3.40.50.740">
    <property type="match status" value="1"/>
</dbReference>
<evidence type="ECO:0000256" key="1">
    <source>
        <dbReference type="ARBA" id="ARBA00010312"/>
    </source>
</evidence>
<evidence type="ECO:0000256" key="2">
    <source>
        <dbReference type="ARBA" id="ARBA00022723"/>
    </source>
</evidence>
<dbReference type="InterPro" id="IPR017927">
    <property type="entry name" value="FAD-bd_FR_type"/>
</dbReference>
<dbReference type="Pfam" id="PF04879">
    <property type="entry name" value="Molybdop_Fe4S4"/>
    <property type="match status" value="1"/>
</dbReference>
<dbReference type="Pfam" id="PF00970">
    <property type="entry name" value="FAD_binding_6"/>
    <property type="match status" value="1"/>
</dbReference>
<dbReference type="InterPro" id="IPR039261">
    <property type="entry name" value="FNR_nucleotide-bd"/>
</dbReference>
<dbReference type="InterPro" id="IPR001041">
    <property type="entry name" value="2Fe-2S_ferredoxin-type"/>
</dbReference>
<dbReference type="PROSITE" id="PS51085">
    <property type="entry name" value="2FE2S_FER_2"/>
    <property type="match status" value="1"/>
</dbReference>
<dbReference type="InterPro" id="IPR008333">
    <property type="entry name" value="Cbr1-like_FAD-bd_dom"/>
</dbReference>
<dbReference type="InterPro" id="IPR006656">
    <property type="entry name" value="Mopterin_OxRdtase"/>
</dbReference>
<dbReference type="PROSITE" id="PS51669">
    <property type="entry name" value="4FE4S_MOW_BIS_MGD"/>
    <property type="match status" value="1"/>
</dbReference>
<dbReference type="Pfam" id="PF00111">
    <property type="entry name" value="Fer2"/>
    <property type="match status" value="1"/>
</dbReference>
<feature type="domain" description="4Fe-4S Mo/W bis-MGD-type" evidence="7">
    <location>
        <begin position="6"/>
        <end position="61"/>
    </location>
</feature>
<dbReference type="SMART" id="SM00926">
    <property type="entry name" value="Molybdop_Fe4S4"/>
    <property type="match status" value="1"/>
</dbReference>
<keyword evidence="3" id="KW-0408">Iron</keyword>
<proteinExistence type="inferred from homology"/>
<dbReference type="CDD" id="cd06184">
    <property type="entry name" value="flavohem_like_fad_nad_binding"/>
    <property type="match status" value="1"/>
</dbReference>
<dbReference type="EMBL" id="JAAOCA010000006">
    <property type="protein sequence ID" value="MBD1598330.1"/>
    <property type="molecule type" value="Genomic_DNA"/>
</dbReference>
<dbReference type="InterPro" id="IPR001433">
    <property type="entry name" value="OxRdtase_FAD/NAD-bd"/>
</dbReference>
<keyword evidence="9" id="KW-1185">Reference proteome</keyword>
<dbReference type="InterPro" id="IPR006657">
    <property type="entry name" value="MoPterin_dinucl-bd_dom"/>
</dbReference>
<dbReference type="SUPFAM" id="SSF54292">
    <property type="entry name" value="2Fe-2S ferredoxin-like"/>
    <property type="match status" value="1"/>
</dbReference>
<dbReference type="Gene3D" id="3.40.228.10">
    <property type="entry name" value="Dimethylsulfoxide Reductase, domain 2"/>
    <property type="match status" value="1"/>
</dbReference>
<evidence type="ECO:0000259" key="6">
    <source>
        <dbReference type="PROSITE" id="PS51384"/>
    </source>
</evidence>
<evidence type="ECO:0000313" key="9">
    <source>
        <dbReference type="Proteomes" id="UP000805841"/>
    </source>
</evidence>
<dbReference type="Pfam" id="PF00175">
    <property type="entry name" value="NAD_binding_1"/>
    <property type="match status" value="1"/>
</dbReference>
<evidence type="ECO:0000256" key="4">
    <source>
        <dbReference type="ARBA" id="ARBA00023014"/>
    </source>
</evidence>
<keyword evidence="4" id="KW-0411">Iron-sulfur</keyword>
<keyword evidence="2" id="KW-0479">Metal-binding</keyword>
<evidence type="ECO:0000259" key="5">
    <source>
        <dbReference type="PROSITE" id="PS51085"/>
    </source>
</evidence>
<organism evidence="8 9">
    <name type="scientific">Pseudomonas typographi</name>
    <dbReference type="NCBI Taxonomy" id="2715964"/>
    <lineage>
        <taxon>Bacteria</taxon>
        <taxon>Pseudomonadati</taxon>
        <taxon>Pseudomonadota</taxon>
        <taxon>Gammaproteobacteria</taxon>
        <taxon>Pseudomonadales</taxon>
        <taxon>Pseudomonadaceae</taxon>
        <taxon>Pseudomonas</taxon>
    </lineage>
</organism>
<dbReference type="InterPro" id="IPR017938">
    <property type="entry name" value="Riboflavin_synthase-like_b-brl"/>
</dbReference>
<dbReference type="Gene3D" id="2.40.40.20">
    <property type="match status" value="1"/>
</dbReference>